<protein>
    <submittedName>
        <fullName evidence="2">Uncharacterized protein</fullName>
    </submittedName>
</protein>
<feature type="signal peptide" evidence="1">
    <location>
        <begin position="1"/>
        <end position="18"/>
    </location>
</feature>
<dbReference type="EMBL" id="CADEAL010002380">
    <property type="protein sequence ID" value="CAB1440013.1"/>
    <property type="molecule type" value="Genomic_DNA"/>
</dbReference>
<keyword evidence="3" id="KW-1185">Reference proteome</keyword>
<reference evidence="2" key="1">
    <citation type="submission" date="2020-03" db="EMBL/GenBank/DDBJ databases">
        <authorList>
            <person name="Weist P."/>
        </authorList>
    </citation>
    <scope>NUCLEOTIDE SEQUENCE</scope>
</reference>
<evidence type="ECO:0000256" key="1">
    <source>
        <dbReference type="SAM" id="SignalP"/>
    </source>
</evidence>
<gene>
    <name evidence="2" type="ORF">PLEPLA_LOCUS27779</name>
</gene>
<proteinExistence type="predicted"/>
<evidence type="ECO:0000313" key="3">
    <source>
        <dbReference type="Proteomes" id="UP001153269"/>
    </source>
</evidence>
<feature type="chain" id="PRO_5040204499" evidence="1">
    <location>
        <begin position="19"/>
        <end position="108"/>
    </location>
</feature>
<accession>A0A9N7UV90</accession>
<sequence>MACFAVIILSGFISISAAKEACDIYGGVGQDRSLPLNFNGLLNKHSLRWDHNTKTLFFRDRQGKVSVGESGDVSATGSLQLKNLQFSSADATRLKGDSGRKGPSECFL</sequence>
<evidence type="ECO:0000313" key="2">
    <source>
        <dbReference type="EMBL" id="CAB1440013.1"/>
    </source>
</evidence>
<dbReference type="AlphaFoldDB" id="A0A9N7UV90"/>
<keyword evidence="1" id="KW-0732">Signal</keyword>
<organism evidence="2 3">
    <name type="scientific">Pleuronectes platessa</name>
    <name type="common">European plaice</name>
    <dbReference type="NCBI Taxonomy" id="8262"/>
    <lineage>
        <taxon>Eukaryota</taxon>
        <taxon>Metazoa</taxon>
        <taxon>Chordata</taxon>
        <taxon>Craniata</taxon>
        <taxon>Vertebrata</taxon>
        <taxon>Euteleostomi</taxon>
        <taxon>Actinopterygii</taxon>
        <taxon>Neopterygii</taxon>
        <taxon>Teleostei</taxon>
        <taxon>Neoteleostei</taxon>
        <taxon>Acanthomorphata</taxon>
        <taxon>Carangaria</taxon>
        <taxon>Pleuronectiformes</taxon>
        <taxon>Pleuronectoidei</taxon>
        <taxon>Pleuronectidae</taxon>
        <taxon>Pleuronectes</taxon>
    </lineage>
</organism>
<dbReference type="Proteomes" id="UP001153269">
    <property type="component" value="Unassembled WGS sequence"/>
</dbReference>
<name>A0A9N7UV90_PLEPL</name>
<comment type="caution">
    <text evidence="2">The sequence shown here is derived from an EMBL/GenBank/DDBJ whole genome shotgun (WGS) entry which is preliminary data.</text>
</comment>